<gene>
    <name evidence="1" type="ORF">DPMN_159241</name>
</gene>
<dbReference type="EMBL" id="JAIWYP010000008">
    <property type="protein sequence ID" value="KAH3781414.1"/>
    <property type="molecule type" value="Genomic_DNA"/>
</dbReference>
<keyword evidence="2" id="KW-1185">Reference proteome</keyword>
<organism evidence="1 2">
    <name type="scientific">Dreissena polymorpha</name>
    <name type="common">Zebra mussel</name>
    <name type="synonym">Mytilus polymorpha</name>
    <dbReference type="NCBI Taxonomy" id="45954"/>
    <lineage>
        <taxon>Eukaryota</taxon>
        <taxon>Metazoa</taxon>
        <taxon>Spiralia</taxon>
        <taxon>Lophotrochozoa</taxon>
        <taxon>Mollusca</taxon>
        <taxon>Bivalvia</taxon>
        <taxon>Autobranchia</taxon>
        <taxon>Heteroconchia</taxon>
        <taxon>Euheterodonta</taxon>
        <taxon>Imparidentia</taxon>
        <taxon>Neoheterodontei</taxon>
        <taxon>Myida</taxon>
        <taxon>Dreissenoidea</taxon>
        <taxon>Dreissenidae</taxon>
        <taxon>Dreissena</taxon>
    </lineage>
</organism>
<dbReference type="Proteomes" id="UP000828390">
    <property type="component" value="Unassembled WGS sequence"/>
</dbReference>
<comment type="caution">
    <text evidence="1">The sequence shown here is derived from an EMBL/GenBank/DDBJ whole genome shotgun (WGS) entry which is preliminary data.</text>
</comment>
<name>A0A9D4IQJ2_DREPO</name>
<proteinExistence type="predicted"/>
<dbReference type="AlphaFoldDB" id="A0A9D4IQJ2"/>
<accession>A0A9D4IQJ2</accession>
<protein>
    <submittedName>
        <fullName evidence="1">Uncharacterized protein</fullName>
    </submittedName>
</protein>
<evidence type="ECO:0000313" key="2">
    <source>
        <dbReference type="Proteomes" id="UP000828390"/>
    </source>
</evidence>
<sequence>MWTSLALSQSHKHQTATWDPKHIVPMVENVNTEEVLSMAEFNRYHSLQPAVAPPICSNNKYSPLDIDNYDANDTECHQNHAKSTVNVGKLPKQDVALCAPTCANDDDKTWWCCCC</sequence>
<reference evidence="1" key="1">
    <citation type="journal article" date="2019" name="bioRxiv">
        <title>The Genome of the Zebra Mussel, Dreissena polymorpha: A Resource for Invasive Species Research.</title>
        <authorList>
            <person name="McCartney M.A."/>
            <person name="Auch B."/>
            <person name="Kono T."/>
            <person name="Mallez S."/>
            <person name="Zhang Y."/>
            <person name="Obille A."/>
            <person name="Becker A."/>
            <person name="Abrahante J.E."/>
            <person name="Garbe J."/>
            <person name="Badalamenti J.P."/>
            <person name="Herman A."/>
            <person name="Mangelson H."/>
            <person name="Liachko I."/>
            <person name="Sullivan S."/>
            <person name="Sone E.D."/>
            <person name="Koren S."/>
            <person name="Silverstein K.A.T."/>
            <person name="Beckman K.B."/>
            <person name="Gohl D.M."/>
        </authorList>
    </citation>
    <scope>NUCLEOTIDE SEQUENCE</scope>
    <source>
        <strain evidence="1">Duluth1</strain>
        <tissue evidence="1">Whole animal</tissue>
    </source>
</reference>
<evidence type="ECO:0000313" key="1">
    <source>
        <dbReference type="EMBL" id="KAH3781414.1"/>
    </source>
</evidence>
<reference evidence="1" key="2">
    <citation type="submission" date="2020-11" db="EMBL/GenBank/DDBJ databases">
        <authorList>
            <person name="McCartney M.A."/>
            <person name="Auch B."/>
            <person name="Kono T."/>
            <person name="Mallez S."/>
            <person name="Becker A."/>
            <person name="Gohl D.M."/>
            <person name="Silverstein K.A.T."/>
            <person name="Koren S."/>
            <person name="Bechman K.B."/>
            <person name="Herman A."/>
            <person name="Abrahante J.E."/>
            <person name="Garbe J."/>
        </authorList>
    </citation>
    <scope>NUCLEOTIDE SEQUENCE</scope>
    <source>
        <strain evidence="1">Duluth1</strain>
        <tissue evidence="1">Whole animal</tissue>
    </source>
</reference>